<dbReference type="InterPro" id="IPR009465">
    <property type="entry name" value="Spondin_N"/>
</dbReference>
<dbReference type="Gene3D" id="2.60.40.2130">
    <property type="entry name" value="F-spondin domain"/>
    <property type="match status" value="1"/>
</dbReference>
<gene>
    <name evidence="2" type="ORF">PEDI_33840</name>
</gene>
<dbReference type="Pfam" id="PF06468">
    <property type="entry name" value="Spond_N"/>
    <property type="match status" value="1"/>
</dbReference>
<feature type="domain" description="Spondin" evidence="1">
    <location>
        <begin position="31"/>
        <end position="217"/>
    </location>
</feature>
<proteinExistence type="predicted"/>
<sequence length="234" mass="25941">MIKIYPLLLFIGIILFTKCMEDQPSNGITQNSSDDHPKATATYEVIITGQWSRSNFPTDYPKNPRFSSFVGLTHARPIDLFNVEATANNGLQRFVKDKDAQLLQKHIQFLTKDGKAGQLINTESINSGTGTLRFELTVDAKNPYMTIISTLSPSPGWFVGLKNMALFKEGQFVGELTQNLYSFNAGISEANDYNSSPKSSIESPISTLTGYPFSEDPDQMPILAKVTVTRIPHP</sequence>
<evidence type="ECO:0000313" key="2">
    <source>
        <dbReference type="EMBL" id="GJM62832.1"/>
    </source>
</evidence>
<evidence type="ECO:0000313" key="3">
    <source>
        <dbReference type="Proteomes" id="UP001310022"/>
    </source>
</evidence>
<dbReference type="NCBIfam" id="NF038123">
    <property type="entry name" value="NF038123_dom"/>
    <property type="match status" value="1"/>
</dbReference>
<name>A0AAN5ALH4_9BACT</name>
<dbReference type="InterPro" id="IPR038678">
    <property type="entry name" value="Spondin_N_sf"/>
</dbReference>
<reference evidence="2 3" key="1">
    <citation type="submission" date="2021-12" db="EMBL/GenBank/DDBJ databases">
        <title>Genome sequencing of bacteria with rrn-lacking chromosome and rrn-plasmid.</title>
        <authorList>
            <person name="Anda M."/>
            <person name="Iwasaki W."/>
        </authorList>
    </citation>
    <scope>NUCLEOTIDE SEQUENCE [LARGE SCALE GENOMIC DNA]</scope>
    <source>
        <strain evidence="2 3">NBRC 15940</strain>
    </source>
</reference>
<comment type="caution">
    <text evidence="2">The sequence shown here is derived from an EMBL/GenBank/DDBJ whole genome shotgun (WGS) entry which is preliminary data.</text>
</comment>
<dbReference type="AlphaFoldDB" id="A0AAN5ALH4"/>
<organism evidence="2 3">
    <name type="scientific">Persicobacter diffluens</name>
    <dbReference type="NCBI Taxonomy" id="981"/>
    <lineage>
        <taxon>Bacteria</taxon>
        <taxon>Pseudomonadati</taxon>
        <taxon>Bacteroidota</taxon>
        <taxon>Cytophagia</taxon>
        <taxon>Cytophagales</taxon>
        <taxon>Persicobacteraceae</taxon>
        <taxon>Persicobacter</taxon>
    </lineage>
</organism>
<dbReference type="EMBL" id="BQKE01000002">
    <property type="protein sequence ID" value="GJM62832.1"/>
    <property type="molecule type" value="Genomic_DNA"/>
</dbReference>
<evidence type="ECO:0000259" key="1">
    <source>
        <dbReference type="PROSITE" id="PS51020"/>
    </source>
</evidence>
<accession>A0AAN5ALH4</accession>
<keyword evidence="3" id="KW-1185">Reference proteome</keyword>
<dbReference type="Proteomes" id="UP001310022">
    <property type="component" value="Unassembled WGS sequence"/>
</dbReference>
<dbReference type="PROSITE" id="PS51020">
    <property type="entry name" value="SPONDIN"/>
    <property type="match status" value="1"/>
</dbReference>
<protein>
    <recommendedName>
        <fullName evidence="1">Spondin domain-containing protein</fullName>
    </recommendedName>
</protein>